<dbReference type="InterPro" id="IPR002469">
    <property type="entry name" value="Peptidase_S9B_N"/>
</dbReference>
<comment type="caution">
    <text evidence="4">The sequence shown here is derived from an EMBL/GenBank/DDBJ whole genome shotgun (WGS) entry which is preliminary data.</text>
</comment>
<dbReference type="InterPro" id="IPR011042">
    <property type="entry name" value="6-blade_b-propeller_TolB-like"/>
</dbReference>
<evidence type="ECO:0000259" key="3">
    <source>
        <dbReference type="Pfam" id="PF00930"/>
    </source>
</evidence>
<feature type="domain" description="Dipeptidylpeptidase IV N-terminal" evidence="3">
    <location>
        <begin position="124"/>
        <end position="210"/>
    </location>
</feature>
<gene>
    <name evidence="4" type="ORF">LCGC14_1456080</name>
</gene>
<dbReference type="Pfam" id="PF07676">
    <property type="entry name" value="PD40"/>
    <property type="match status" value="2"/>
</dbReference>
<accession>A0A0F9MIC1</accession>
<reference evidence="4" key="1">
    <citation type="journal article" date="2015" name="Nature">
        <title>Complex archaea that bridge the gap between prokaryotes and eukaryotes.</title>
        <authorList>
            <person name="Spang A."/>
            <person name="Saw J.H."/>
            <person name="Jorgensen S.L."/>
            <person name="Zaremba-Niedzwiedzka K."/>
            <person name="Martijn J."/>
            <person name="Lind A.E."/>
            <person name="van Eijk R."/>
            <person name="Schleper C."/>
            <person name="Guy L."/>
            <person name="Ettema T.J."/>
        </authorList>
    </citation>
    <scope>NUCLEOTIDE SEQUENCE</scope>
</reference>
<dbReference type="Pfam" id="PF00930">
    <property type="entry name" value="DPPIV_N"/>
    <property type="match status" value="1"/>
</dbReference>
<comment type="similarity">
    <text evidence="1">Belongs to the TolB family.</text>
</comment>
<dbReference type="EMBL" id="LAZR01010082">
    <property type="protein sequence ID" value="KKM68917.1"/>
    <property type="molecule type" value="Genomic_DNA"/>
</dbReference>
<evidence type="ECO:0000313" key="4">
    <source>
        <dbReference type="EMBL" id="KKM68917.1"/>
    </source>
</evidence>
<name>A0A0F9MIC1_9ZZZZ</name>
<keyword evidence="2" id="KW-0812">Transmembrane</keyword>
<proteinExistence type="inferred from homology"/>
<dbReference type="PANTHER" id="PTHR36842">
    <property type="entry name" value="PROTEIN TOLB HOMOLOG"/>
    <property type="match status" value="1"/>
</dbReference>
<dbReference type="Gene3D" id="2.120.10.60">
    <property type="entry name" value="Tricorn protease N-terminal domain"/>
    <property type="match status" value="1"/>
</dbReference>
<keyword evidence="2" id="KW-1133">Transmembrane helix</keyword>
<dbReference type="AlphaFoldDB" id="A0A0F9MIC1"/>
<feature type="transmembrane region" description="Helical" evidence="2">
    <location>
        <begin position="54"/>
        <end position="72"/>
    </location>
</feature>
<dbReference type="PANTHER" id="PTHR36842:SF1">
    <property type="entry name" value="PROTEIN TOLB"/>
    <property type="match status" value="1"/>
</dbReference>
<feature type="non-terminal residue" evidence="4">
    <location>
        <position position="363"/>
    </location>
</feature>
<evidence type="ECO:0000256" key="1">
    <source>
        <dbReference type="ARBA" id="ARBA00009820"/>
    </source>
</evidence>
<dbReference type="Gene3D" id="2.120.10.30">
    <property type="entry name" value="TolB, C-terminal domain"/>
    <property type="match status" value="1"/>
</dbReference>
<sequence>MIMAKNDNSEFRVPLNRFSLEKCQKIHAAVSSGPKKTNSYINKEGITMYKYSKTLAVGILALALLCNVLYVQSKEKAAISKRPMEVEDVLRINSIGSADISLDGSLVAFVVTRMDAEKNQNWSDIWLMKTEGGEPIKLTEDGVSELPKWSPDGRSLAFVAPEDGKSAIWIMDVRTKLRRFLTYMERSSMVIGDTGEEFAWSPDGTMIAFVAAVGQPAYGPDEIRVYRTHKFLAWAGYADLRRRHVFVIPFIGYSPAKQVTFGDTDEHSIAWNPNSKEILFVSDRTGLDEWHFYRDLYTVSPETLEIKRITNSKAMEFQAIWSPDGTKIAYLSCKRDEASSDLFPEDTHVWIVNADGSGIMDMT</sequence>
<keyword evidence="2" id="KW-0472">Membrane</keyword>
<dbReference type="GO" id="GO:0006508">
    <property type="term" value="P:proteolysis"/>
    <property type="evidence" value="ECO:0007669"/>
    <property type="project" value="InterPro"/>
</dbReference>
<dbReference type="InterPro" id="IPR011659">
    <property type="entry name" value="WD40"/>
</dbReference>
<dbReference type="SUPFAM" id="SSF82171">
    <property type="entry name" value="DPP6 N-terminal domain-like"/>
    <property type="match status" value="1"/>
</dbReference>
<organism evidence="4">
    <name type="scientific">marine sediment metagenome</name>
    <dbReference type="NCBI Taxonomy" id="412755"/>
    <lineage>
        <taxon>unclassified sequences</taxon>
        <taxon>metagenomes</taxon>
        <taxon>ecological metagenomes</taxon>
    </lineage>
</organism>
<evidence type="ECO:0000256" key="2">
    <source>
        <dbReference type="SAM" id="Phobius"/>
    </source>
</evidence>
<protein>
    <recommendedName>
        <fullName evidence="3">Dipeptidylpeptidase IV N-terminal domain-containing protein</fullName>
    </recommendedName>
</protein>